<name>A0A420VZ24_9SPHI</name>
<dbReference type="OrthoDB" id="514491at2"/>
<dbReference type="EMBL" id="RBWS01000008">
    <property type="protein sequence ID" value="RKO71419.1"/>
    <property type="molecule type" value="Genomic_DNA"/>
</dbReference>
<dbReference type="RefSeq" id="WP_121124409.1">
    <property type="nucleotide sequence ID" value="NZ_CP158959.1"/>
</dbReference>
<keyword evidence="3" id="KW-0670">Pyruvate</keyword>
<keyword evidence="3" id="KW-0456">Lyase</keyword>
<comment type="caution">
    <text evidence="3">The sequence shown here is derived from an EMBL/GenBank/DDBJ whole genome shotgun (WGS) entry which is preliminary data.</text>
</comment>
<evidence type="ECO:0000313" key="4">
    <source>
        <dbReference type="Proteomes" id="UP000282423"/>
    </source>
</evidence>
<protein>
    <recommendedName>
        <fullName evidence="1">chorismate mutase</fullName>
        <ecNumber evidence="1">5.4.99.5</ecNumber>
    </recommendedName>
</protein>
<dbReference type="GO" id="GO:0046417">
    <property type="term" value="P:chorismate metabolic process"/>
    <property type="evidence" value="ECO:0007669"/>
    <property type="project" value="InterPro"/>
</dbReference>
<dbReference type="InterPro" id="IPR036979">
    <property type="entry name" value="CM_dom_sf"/>
</dbReference>
<feature type="domain" description="Chorismate mutase" evidence="2">
    <location>
        <begin position="16"/>
        <end position="81"/>
    </location>
</feature>
<organism evidence="3 4">
    <name type="scientific">Sphingobacterium puteale</name>
    <dbReference type="NCBI Taxonomy" id="2420510"/>
    <lineage>
        <taxon>Bacteria</taxon>
        <taxon>Pseudomonadati</taxon>
        <taxon>Bacteroidota</taxon>
        <taxon>Sphingobacteriia</taxon>
        <taxon>Sphingobacteriales</taxon>
        <taxon>Sphingobacteriaceae</taxon>
        <taxon>Sphingobacterium</taxon>
    </lineage>
</organism>
<reference evidence="3 4" key="1">
    <citation type="submission" date="2018-10" db="EMBL/GenBank/DDBJ databases">
        <title>Sphingobacterium sp. M05W1-28.</title>
        <authorList>
            <person name="Cai H."/>
        </authorList>
    </citation>
    <scope>NUCLEOTIDE SEQUENCE [LARGE SCALE GENOMIC DNA]</scope>
    <source>
        <strain evidence="3 4">M05W1-28</strain>
    </source>
</reference>
<proteinExistence type="predicted"/>
<dbReference type="InterPro" id="IPR002701">
    <property type="entry name" value="CM_II_prokaryot"/>
</dbReference>
<evidence type="ECO:0000256" key="1">
    <source>
        <dbReference type="ARBA" id="ARBA00012404"/>
    </source>
</evidence>
<keyword evidence="4" id="KW-1185">Reference proteome</keyword>
<sequence length="97" mass="11456">MIRPLEYCVNTQHINASIDTIDNRIVELLALRKTYLNKAKVLQDDTDNEQNRIKNISSNQATLAKRFDLPVEFVRAIFQEIDNYFNQDYTTRGYEQQ</sequence>
<dbReference type="InterPro" id="IPR036263">
    <property type="entry name" value="Chorismate_II_sf"/>
</dbReference>
<dbReference type="SUPFAM" id="SSF48600">
    <property type="entry name" value="Chorismate mutase II"/>
    <property type="match status" value="1"/>
</dbReference>
<dbReference type="EC" id="5.4.99.5" evidence="1"/>
<dbReference type="GO" id="GO:0004106">
    <property type="term" value="F:chorismate mutase activity"/>
    <property type="evidence" value="ECO:0007669"/>
    <property type="project" value="UniProtKB-EC"/>
</dbReference>
<dbReference type="Pfam" id="PF01817">
    <property type="entry name" value="CM_2"/>
    <property type="match status" value="1"/>
</dbReference>
<evidence type="ECO:0000313" key="3">
    <source>
        <dbReference type="EMBL" id="RKO71419.1"/>
    </source>
</evidence>
<dbReference type="AlphaFoldDB" id="A0A420VZ24"/>
<dbReference type="GO" id="GO:0016829">
    <property type="term" value="F:lyase activity"/>
    <property type="evidence" value="ECO:0007669"/>
    <property type="project" value="UniProtKB-KW"/>
</dbReference>
<evidence type="ECO:0000259" key="2">
    <source>
        <dbReference type="Pfam" id="PF01817"/>
    </source>
</evidence>
<dbReference type="Proteomes" id="UP000282423">
    <property type="component" value="Unassembled WGS sequence"/>
</dbReference>
<dbReference type="Gene3D" id="1.20.59.10">
    <property type="entry name" value="Chorismate mutase"/>
    <property type="match status" value="1"/>
</dbReference>
<gene>
    <name evidence="3" type="ORF">D7322_11705</name>
</gene>
<accession>A0A420VZ24</accession>